<reference evidence="3 4" key="1">
    <citation type="journal article" date="2013" name="PLoS ONE">
        <title>Sequence Divergence and Conservation in Genomes ofHelicobacter cetorum Strains from a Dolphin and a Whale.</title>
        <authorList>
            <person name="Kersulyte D."/>
            <person name="Rossi M."/>
            <person name="Berg D.E."/>
        </authorList>
    </citation>
    <scope>NUCLEOTIDE SEQUENCE [LARGE SCALE GENOMIC DNA]</scope>
    <source>
        <strain evidence="4">ATCC BAA-540 / MIT 99-5656</strain>
        <plasmid evidence="3">pHCD</plasmid>
    </source>
</reference>
<dbReference type="OrthoDB" id="5323517at2"/>
<evidence type="ECO:0000313" key="3">
    <source>
        <dbReference type="EMBL" id="AFI06714.1"/>
    </source>
</evidence>
<proteinExistence type="inferred from homology"/>
<dbReference type="AlphaFoldDB" id="I0EUU5"/>
<geneLocation type="plasmid" evidence="3 4">
    <name>pHCD</name>
</geneLocation>
<sequence>MAKSLSNSKPKKPKKPKIQKALITQDNRFIYSQYDMNLLELKFFYWIASKINPLIDTDFREYEISIQEIMGVLGHKSEKNHALIKDALKNLSKRIVEEDNLVINEVTNKASGTYTAITIFEFLQYDADKSVFRCQINKRMKPYLLGLKEKFTQTPLECILSMRSYYGVRIYQMLLSEIRQNRNTLKLNLAYLQNILSVPQSLLVWNNFKQFVLQKAQKEINKHSNIVLTEIETYKQGKKITEIEFSFEYKNTSKKLLQEQNKELNYTEKIIKGLNAFMGKNIACKQKEDKSWECGIYDGDYKVVKFASLSQKIKSIITENYKNPYEHTYIVRIGLYSNAPRKLVNSFFIRDFKTLEKLKERQEIAENELYTDLERTKKVLEFKNAIKQGNLLDLLGETPLAKARSFLTKAPY</sequence>
<evidence type="ECO:0000313" key="4">
    <source>
        <dbReference type="Proteomes" id="UP000005013"/>
    </source>
</evidence>
<dbReference type="HOGENOM" id="CLU_053502_0_0_7"/>
<dbReference type="Pfam" id="PF21205">
    <property type="entry name" value="Rep3_C"/>
    <property type="match status" value="1"/>
</dbReference>
<evidence type="ECO:0000256" key="1">
    <source>
        <dbReference type="ARBA" id="ARBA00038283"/>
    </source>
</evidence>
<organism evidence="3 4">
    <name type="scientific">Helicobacter cetorum (strain ATCC BAA-540 / CCUG 52418 / MIT 99-5656)</name>
    <dbReference type="NCBI Taxonomy" id="1163745"/>
    <lineage>
        <taxon>Bacteria</taxon>
        <taxon>Pseudomonadati</taxon>
        <taxon>Campylobacterota</taxon>
        <taxon>Epsilonproteobacteria</taxon>
        <taxon>Campylobacterales</taxon>
        <taxon>Helicobacteraceae</taxon>
        <taxon>Helicobacter</taxon>
    </lineage>
</organism>
<accession>I0EUU5</accession>
<dbReference type="GO" id="GO:0006270">
    <property type="term" value="P:DNA replication initiation"/>
    <property type="evidence" value="ECO:0007669"/>
    <property type="project" value="InterPro"/>
</dbReference>
<dbReference type="PATRIC" id="fig|1163745.3.peg.1841"/>
<dbReference type="Gene3D" id="1.10.10.10">
    <property type="entry name" value="Winged helix-like DNA-binding domain superfamily/Winged helix DNA-binding domain"/>
    <property type="match status" value="2"/>
</dbReference>
<gene>
    <name evidence="3" type="ordered locus">HCD_08759</name>
</gene>
<name>I0EUU5_HELCM</name>
<dbReference type="SUPFAM" id="SSF46785">
    <property type="entry name" value="Winged helix' DNA-binding domain"/>
    <property type="match status" value="2"/>
</dbReference>
<keyword evidence="3" id="KW-0614">Plasmid</keyword>
<dbReference type="Proteomes" id="UP000005013">
    <property type="component" value="Plasmid pHCD"/>
</dbReference>
<dbReference type="EMBL" id="CP003482">
    <property type="protein sequence ID" value="AFI06714.1"/>
    <property type="molecule type" value="Genomic_DNA"/>
</dbReference>
<dbReference type="InterPro" id="IPR036388">
    <property type="entry name" value="WH-like_DNA-bd_sf"/>
</dbReference>
<dbReference type="Pfam" id="PF01051">
    <property type="entry name" value="Rep3_N"/>
    <property type="match status" value="1"/>
</dbReference>
<evidence type="ECO:0000259" key="2">
    <source>
        <dbReference type="Pfam" id="PF01051"/>
    </source>
</evidence>
<comment type="similarity">
    <text evidence="1">Belongs to the initiator RepB protein family.</text>
</comment>
<keyword evidence="4" id="KW-1185">Reference proteome</keyword>
<protein>
    <recommendedName>
        <fullName evidence="2">Initiator Rep protein WH1 domain-containing protein</fullName>
    </recommendedName>
</protein>
<dbReference type="KEGG" id="hcm:HCD_08759"/>
<dbReference type="InterPro" id="IPR036390">
    <property type="entry name" value="WH_DNA-bd_sf"/>
</dbReference>
<dbReference type="GO" id="GO:0003887">
    <property type="term" value="F:DNA-directed DNA polymerase activity"/>
    <property type="evidence" value="ECO:0007669"/>
    <property type="project" value="InterPro"/>
</dbReference>
<feature type="domain" description="Initiator Rep protein WH1" evidence="2">
    <location>
        <begin position="23"/>
        <end position="174"/>
    </location>
</feature>
<dbReference type="InterPro" id="IPR000525">
    <property type="entry name" value="Initiator_Rep_WH1"/>
</dbReference>